<sequence length="227" mass="24720">MPKGNNMTRQISRHGLEKLKQWEGLKTKAYKDAGGVWTIGYGHTAMAGSPQPYQGQVITAAEAENILLKDLAQYEAAVENNVNVKLNDNQFAALVSFAFNVGIGAFKNSTLLKKLNQGDFNAVPTELMKWTKAGGKKLQGLVNRRRAEGYLWMEGAFVTSKDVVPEQKTVHPVLKPEVIGPVISAASGLTGFATGSGPFQWALASVMVISVAIGSFYFIKRFREAEL</sequence>
<keyword evidence="2 7" id="KW-0929">Antimicrobial</keyword>
<evidence type="ECO:0000256" key="6">
    <source>
        <dbReference type="ARBA" id="ARBA00023295"/>
    </source>
</evidence>
<reference evidence="9 10" key="1">
    <citation type="submission" date="2016-12" db="EMBL/GenBank/DDBJ databases">
        <title>Comparative genomics of Bartonella apis.</title>
        <authorList>
            <person name="Engel P."/>
        </authorList>
    </citation>
    <scope>NUCLEOTIDE SEQUENCE [LARGE SCALE GENOMIC DNA]</scope>
    <source>
        <strain evidence="9 10">PEB0149</strain>
    </source>
</reference>
<dbReference type="AlphaFoldDB" id="A0A1R0FAE9"/>
<dbReference type="GO" id="GO:0042742">
    <property type="term" value="P:defense response to bacterium"/>
    <property type="evidence" value="ECO:0007669"/>
    <property type="project" value="UniProtKB-KW"/>
</dbReference>
<evidence type="ECO:0000256" key="5">
    <source>
        <dbReference type="ARBA" id="ARBA00023200"/>
    </source>
</evidence>
<dbReference type="PANTHER" id="PTHR38107">
    <property type="match status" value="1"/>
</dbReference>
<evidence type="ECO:0000313" key="10">
    <source>
        <dbReference type="Proteomes" id="UP000187344"/>
    </source>
</evidence>
<dbReference type="HAMAP" id="MF_04110">
    <property type="entry name" value="ENDOLYSIN_T4"/>
    <property type="match status" value="1"/>
</dbReference>
<evidence type="ECO:0000256" key="1">
    <source>
        <dbReference type="ARBA" id="ARBA00000632"/>
    </source>
</evidence>
<dbReference type="EMBL" id="LXYT01000001">
    <property type="protein sequence ID" value="OLY43872.1"/>
    <property type="molecule type" value="Genomic_DNA"/>
</dbReference>
<dbReference type="InterPro" id="IPR023347">
    <property type="entry name" value="Lysozyme_dom_sf"/>
</dbReference>
<dbReference type="InterPro" id="IPR023346">
    <property type="entry name" value="Lysozyme-like_dom_sf"/>
</dbReference>
<comment type="caution">
    <text evidence="9">The sequence shown here is derived from an EMBL/GenBank/DDBJ whole genome shotgun (WGS) entry which is preliminary data.</text>
</comment>
<evidence type="ECO:0000256" key="3">
    <source>
        <dbReference type="ARBA" id="ARBA00022638"/>
    </source>
</evidence>
<evidence type="ECO:0000313" key="9">
    <source>
        <dbReference type="EMBL" id="OLY43872.1"/>
    </source>
</evidence>
<keyword evidence="5" id="KW-1035">Host cytoplasm</keyword>
<dbReference type="InterPro" id="IPR051018">
    <property type="entry name" value="Bacteriophage_GH24"/>
</dbReference>
<dbReference type="SUPFAM" id="SSF53955">
    <property type="entry name" value="Lysozyme-like"/>
    <property type="match status" value="1"/>
</dbReference>
<dbReference type="CDD" id="cd00737">
    <property type="entry name" value="lyz_endolysin_autolysin"/>
    <property type="match status" value="1"/>
</dbReference>
<dbReference type="Pfam" id="PF00959">
    <property type="entry name" value="Phage_lysozyme"/>
    <property type="match status" value="1"/>
</dbReference>
<dbReference type="GO" id="GO:0009253">
    <property type="term" value="P:peptidoglycan catabolic process"/>
    <property type="evidence" value="ECO:0007669"/>
    <property type="project" value="InterPro"/>
</dbReference>
<dbReference type="GO" id="GO:0016998">
    <property type="term" value="P:cell wall macromolecule catabolic process"/>
    <property type="evidence" value="ECO:0007669"/>
    <property type="project" value="InterPro"/>
</dbReference>
<evidence type="ECO:0000256" key="8">
    <source>
        <dbReference type="SAM" id="Phobius"/>
    </source>
</evidence>
<evidence type="ECO:0000256" key="7">
    <source>
        <dbReference type="RuleBase" id="RU003788"/>
    </source>
</evidence>
<dbReference type="PANTHER" id="PTHR38107:SF3">
    <property type="entry name" value="LYSOZYME RRRD-RELATED"/>
    <property type="match status" value="1"/>
</dbReference>
<accession>A0A1R0FAE9</accession>
<keyword evidence="3 7" id="KW-0081">Bacteriolytic enzyme</keyword>
<dbReference type="InterPro" id="IPR002196">
    <property type="entry name" value="Glyco_hydro_24"/>
</dbReference>
<keyword evidence="8" id="KW-0472">Membrane</keyword>
<organism evidence="9 10">
    <name type="scientific">Bartonella apis</name>
    <dbReference type="NCBI Taxonomy" id="1686310"/>
    <lineage>
        <taxon>Bacteria</taxon>
        <taxon>Pseudomonadati</taxon>
        <taxon>Pseudomonadota</taxon>
        <taxon>Alphaproteobacteria</taxon>
        <taxon>Hyphomicrobiales</taxon>
        <taxon>Bartonellaceae</taxon>
        <taxon>Bartonella</taxon>
    </lineage>
</organism>
<comment type="similarity">
    <text evidence="7">Belongs to the glycosyl hydrolase 24 family.</text>
</comment>
<evidence type="ECO:0000256" key="2">
    <source>
        <dbReference type="ARBA" id="ARBA00022529"/>
    </source>
</evidence>
<dbReference type="Proteomes" id="UP000187344">
    <property type="component" value="Unassembled WGS sequence"/>
</dbReference>
<keyword evidence="8" id="KW-0812">Transmembrane</keyword>
<dbReference type="GO" id="GO:0003796">
    <property type="term" value="F:lysozyme activity"/>
    <property type="evidence" value="ECO:0007669"/>
    <property type="project" value="UniProtKB-EC"/>
</dbReference>
<dbReference type="GO" id="GO:0031640">
    <property type="term" value="P:killing of cells of another organism"/>
    <property type="evidence" value="ECO:0007669"/>
    <property type="project" value="UniProtKB-KW"/>
</dbReference>
<dbReference type="InterPro" id="IPR033907">
    <property type="entry name" value="Endolysin_autolysin"/>
</dbReference>
<keyword evidence="8" id="KW-1133">Transmembrane helix</keyword>
<name>A0A1R0FAE9_9HYPH</name>
<keyword evidence="6 7" id="KW-0326">Glycosidase</keyword>
<protein>
    <recommendedName>
        <fullName evidence="7">Lysozyme</fullName>
        <ecNumber evidence="7">3.2.1.17</ecNumber>
    </recommendedName>
</protein>
<feature type="transmembrane region" description="Helical" evidence="8">
    <location>
        <begin position="199"/>
        <end position="219"/>
    </location>
</feature>
<dbReference type="Gene3D" id="1.10.530.40">
    <property type="match status" value="1"/>
</dbReference>
<gene>
    <name evidence="9" type="ORF">PEB0149_013120</name>
</gene>
<keyword evidence="4 7" id="KW-0378">Hydrolase</keyword>
<proteinExistence type="inferred from homology"/>
<dbReference type="EC" id="3.2.1.17" evidence="7"/>
<comment type="catalytic activity">
    <reaction evidence="1 7">
        <text>Hydrolysis of (1-&gt;4)-beta-linkages between N-acetylmuramic acid and N-acetyl-D-glucosamine residues in a peptidoglycan and between N-acetyl-D-glucosamine residues in chitodextrins.</text>
        <dbReference type="EC" id="3.2.1.17"/>
    </reaction>
</comment>
<evidence type="ECO:0000256" key="4">
    <source>
        <dbReference type="ARBA" id="ARBA00022801"/>
    </source>
</evidence>
<keyword evidence="10" id="KW-1185">Reference proteome</keyword>
<dbReference type="InterPro" id="IPR034690">
    <property type="entry name" value="Endolysin_T4_type"/>
</dbReference>